<protein>
    <submittedName>
        <fullName evidence="1">Uncharacterized protein</fullName>
    </submittedName>
</protein>
<dbReference type="RefSeq" id="WP_160599487.1">
    <property type="nucleotide sequence ID" value="NZ_WTYU01000001.1"/>
</dbReference>
<dbReference type="EMBL" id="WTYU01000001">
    <property type="protein sequence ID" value="MXP13365.1"/>
    <property type="molecule type" value="Genomic_DNA"/>
</dbReference>
<sequence>MPPFQLSRVARVEFYRRDPSIADQICCDIFLPTETIFAHDDMPHWDELIRKLEFLGGFDVEWFSQLSKPADGASRYIAFER</sequence>
<name>A0A6L7GCY0_9SPHN</name>
<evidence type="ECO:0000313" key="1">
    <source>
        <dbReference type="EMBL" id="MXP13365.1"/>
    </source>
</evidence>
<dbReference type="AlphaFoldDB" id="A0A6L7GCY0"/>
<reference evidence="1 2" key="1">
    <citation type="submission" date="2019-12" db="EMBL/GenBank/DDBJ databases">
        <title>Genomic-based taxomic classification of the family Erythrobacteraceae.</title>
        <authorList>
            <person name="Xu L."/>
        </authorList>
    </citation>
    <scope>NUCLEOTIDE SEQUENCE [LARGE SCALE GENOMIC DNA]</scope>
    <source>
        <strain evidence="1 2">KCTC 52259</strain>
    </source>
</reference>
<organism evidence="1 2">
    <name type="scientific">Allopontixanthobacter confluentis</name>
    <dbReference type="NCBI Taxonomy" id="1849021"/>
    <lineage>
        <taxon>Bacteria</taxon>
        <taxon>Pseudomonadati</taxon>
        <taxon>Pseudomonadota</taxon>
        <taxon>Alphaproteobacteria</taxon>
        <taxon>Sphingomonadales</taxon>
        <taxon>Erythrobacteraceae</taxon>
        <taxon>Allopontixanthobacter</taxon>
    </lineage>
</organism>
<proteinExistence type="predicted"/>
<keyword evidence="2" id="KW-1185">Reference proteome</keyword>
<dbReference type="Proteomes" id="UP000473531">
    <property type="component" value="Unassembled WGS sequence"/>
</dbReference>
<evidence type="ECO:0000313" key="2">
    <source>
        <dbReference type="Proteomes" id="UP000473531"/>
    </source>
</evidence>
<dbReference type="OrthoDB" id="7508649at2"/>
<comment type="caution">
    <text evidence="1">The sequence shown here is derived from an EMBL/GenBank/DDBJ whole genome shotgun (WGS) entry which is preliminary data.</text>
</comment>
<gene>
    <name evidence="1" type="ORF">GRI44_01175</name>
</gene>
<accession>A0A6L7GCY0</accession>